<dbReference type="SUPFAM" id="SSF52540">
    <property type="entry name" value="P-loop containing nucleoside triphosphate hydrolases"/>
    <property type="match status" value="1"/>
</dbReference>
<dbReference type="GO" id="GO:0003677">
    <property type="term" value="F:DNA binding"/>
    <property type="evidence" value="ECO:0007669"/>
    <property type="project" value="InterPro"/>
</dbReference>
<dbReference type="PANTHER" id="PTHR47396:SF1">
    <property type="entry name" value="ATP-DEPENDENT HELICASE IRC3-RELATED"/>
    <property type="match status" value="1"/>
</dbReference>
<dbReference type="RefSeq" id="WP_103915302.1">
    <property type="nucleotide sequence ID" value="NZ_FNUV01000002.1"/>
</dbReference>
<dbReference type="InterPro" id="IPR027417">
    <property type="entry name" value="P-loop_NTPase"/>
</dbReference>
<proteinExistence type="predicted"/>
<evidence type="ECO:0000259" key="1">
    <source>
        <dbReference type="PROSITE" id="PS51192"/>
    </source>
</evidence>
<sequence>MAIASELFPFQIEALDKLRSFCKKAKRDYEDDGENTIITLAAPTGAGKTIVMSGLIEKILCGDENNKSERDSIFIWLSDDPELNEQSMHKVERETRFQLPINSLEIIREDSFDKAELDDGKIYFLNIQKLSKSSNLTKKGDGRDYTIWQTLQNTIENKGHRLYFIIDEAHRGTSKASETKQANSIMQKFIFGSPDDELNRMPIVIGMSATVDRFTELIKDSGSTTRSWTIDAEKVKDSGLLKDEIEISYPDDNQMQRGMAILKYATHEWMEKCKHWEDYCKREHEPIVYPVMVIQVENGQGDKISETNLDECLKTVEEELGRSLYEGEVAHSFGEPKTDININGLKVPYVEPSRIDESQKVRIVFFKESLSTGWDCPRAETMMSFRTANDYTYIAQLMGRMVRTPLHRRIEGDESLNNVHLFLPNYNSENVQKVIDALSSKDGEGIPSNIKKNTVGSSDEQELHVAEDKKDVFEWLNDLQLKTCVLNKFKVNNYLTSLFNLAYLAANTQGCDSDAAVRVSKQIGKMISDYIEKLKAAGDYNNMVRDIKQFILTESKMEYLTENKLKDASNLVLELTDYDIEREFVRADSKLKNAGQRYIRDNYDEEDPMKPKVEVILFVQSEECMAELDKYAKDTFYQYKRDYRKYLSKFSENVKSKYDKYTREGEEVSDHSWMLPNTIYLPKGEEQWEDHKHLFVDYEGRAFFPLNNWEREVIIEAEKDPDFVCWLRNQDRKPWALCIPYTMNEKVHPFYPDFIIVRKDGRGSYLLDIVEPHKEDEDNVPKAKAMAKYAEGADGDVERFEMTRMYGDKMFRLDFANPAISHLLSDANKYDDDYLNDLFRKMKTSSQ</sequence>
<dbReference type="EMBL" id="FNUV01000002">
    <property type="protein sequence ID" value="SEF60370.1"/>
    <property type="molecule type" value="Genomic_DNA"/>
</dbReference>
<accession>A0A1H5TC87</accession>
<reference evidence="2 3" key="1">
    <citation type="submission" date="2016-10" db="EMBL/GenBank/DDBJ databases">
        <authorList>
            <person name="de Groot N.N."/>
        </authorList>
    </citation>
    <scope>NUCLEOTIDE SEQUENCE [LARGE SCALE GENOMIC DNA]</scope>
    <source>
        <strain evidence="2 3">AR32</strain>
    </source>
</reference>
<dbReference type="SMART" id="SM00487">
    <property type="entry name" value="DEXDc"/>
    <property type="match status" value="1"/>
</dbReference>
<feature type="domain" description="Helicase ATP-binding" evidence="1">
    <location>
        <begin position="29"/>
        <end position="218"/>
    </location>
</feature>
<dbReference type="InterPro" id="IPR014001">
    <property type="entry name" value="Helicase_ATP-bd"/>
</dbReference>
<dbReference type="Pfam" id="PF04851">
    <property type="entry name" value="ResIII"/>
    <property type="match status" value="1"/>
</dbReference>
<organism evidence="2 3">
    <name type="scientific">Xylanibacter ruminicola</name>
    <name type="common">Prevotella ruminicola</name>
    <dbReference type="NCBI Taxonomy" id="839"/>
    <lineage>
        <taxon>Bacteria</taxon>
        <taxon>Pseudomonadati</taxon>
        <taxon>Bacteroidota</taxon>
        <taxon>Bacteroidia</taxon>
        <taxon>Bacteroidales</taxon>
        <taxon>Prevotellaceae</taxon>
        <taxon>Xylanibacter</taxon>
    </lineage>
</organism>
<dbReference type="GO" id="GO:0005829">
    <property type="term" value="C:cytosol"/>
    <property type="evidence" value="ECO:0007669"/>
    <property type="project" value="TreeGrafter"/>
</dbReference>
<dbReference type="InterPro" id="IPR006935">
    <property type="entry name" value="Helicase/UvrB_N"/>
</dbReference>
<dbReference type="PROSITE" id="PS51192">
    <property type="entry name" value="HELICASE_ATP_BIND_1"/>
    <property type="match status" value="1"/>
</dbReference>
<dbReference type="Proteomes" id="UP000236735">
    <property type="component" value="Unassembled WGS sequence"/>
</dbReference>
<dbReference type="GO" id="GO:0016787">
    <property type="term" value="F:hydrolase activity"/>
    <property type="evidence" value="ECO:0007669"/>
    <property type="project" value="InterPro"/>
</dbReference>
<name>A0A1H5TC87_XYLRU</name>
<gene>
    <name evidence="2" type="ORF">SAMN05216354_0982</name>
</gene>
<evidence type="ECO:0000313" key="2">
    <source>
        <dbReference type="EMBL" id="SEF60370.1"/>
    </source>
</evidence>
<dbReference type="Gene3D" id="3.40.50.300">
    <property type="entry name" value="P-loop containing nucleotide triphosphate hydrolases"/>
    <property type="match status" value="1"/>
</dbReference>
<evidence type="ECO:0000313" key="3">
    <source>
        <dbReference type="Proteomes" id="UP000236735"/>
    </source>
</evidence>
<dbReference type="AlphaFoldDB" id="A0A1H5TC87"/>
<protein>
    <submittedName>
        <fullName evidence="2">Type III restriction enzyme</fullName>
    </submittedName>
</protein>
<dbReference type="InterPro" id="IPR050742">
    <property type="entry name" value="Helicase_Restrict-Modif_Enz"/>
</dbReference>
<dbReference type="PANTHER" id="PTHR47396">
    <property type="entry name" value="TYPE I RESTRICTION ENZYME ECOKI R PROTEIN"/>
    <property type="match status" value="1"/>
</dbReference>
<dbReference type="GO" id="GO:0005524">
    <property type="term" value="F:ATP binding"/>
    <property type="evidence" value="ECO:0007669"/>
    <property type="project" value="InterPro"/>
</dbReference>